<dbReference type="GO" id="GO:0005886">
    <property type="term" value="C:plasma membrane"/>
    <property type="evidence" value="ECO:0007669"/>
    <property type="project" value="UniProtKB-SubCell"/>
</dbReference>
<keyword evidence="6" id="KW-0808">Transferase</keyword>
<dbReference type="GO" id="GO:0005524">
    <property type="term" value="F:ATP binding"/>
    <property type="evidence" value="ECO:0007669"/>
    <property type="project" value="UniProtKB-KW"/>
</dbReference>
<evidence type="ECO:0000256" key="1">
    <source>
        <dbReference type="ARBA" id="ARBA00000085"/>
    </source>
</evidence>
<evidence type="ECO:0000259" key="10">
    <source>
        <dbReference type="PROSITE" id="PS50109"/>
    </source>
</evidence>
<dbReference type="Gene3D" id="3.30.565.10">
    <property type="entry name" value="Histidine kinase-like ATPase, C-terminal domain"/>
    <property type="match status" value="1"/>
</dbReference>
<gene>
    <name evidence="12" type="ORF">DET45_104189</name>
</gene>
<feature type="domain" description="HAMP" evidence="11">
    <location>
        <begin position="176"/>
        <end position="230"/>
    </location>
</feature>
<dbReference type="PROSITE" id="PS50109">
    <property type="entry name" value="HIS_KIN"/>
    <property type="match status" value="1"/>
</dbReference>
<dbReference type="SMART" id="SM00388">
    <property type="entry name" value="HisKA"/>
    <property type="match status" value="1"/>
</dbReference>
<sequence>MAIRWYQSLTLRLLLLFWLLLFAVATSGYLLALWYAKPAQPEPLQDSIKTALAPLLSDQVTFSSLSPGRLVAAQYRVAAAVTSEAGPNRLQLEPNLASTHYEVLLSQLAADQPEQLRLANGLLIGPFSLGEQKILLIRPLSATEQAEQQADAQQSEQAQTLTLVFGSLLIAVLLGFWLVQPLKRLTFATKEIAEGAERLHLKKLPKRSDELGELARSLESAAHDLTVSRNAQRRLLSDVSHELRSPLARMQVALMLSQDDDNPDSNPHLSQMARDVDRLGTIIERILSLSRLENGLVPLQREQLDVGELMRVLAADLAYVDASYGERVTVLDGDWPITASDDELLRLVIENLVRNALQYTDHGIEISCELGDSECFILVRDHGDGVPEEQLAQLFEPFYRGDPSRHHKAGVGLGMALSLRAANVLGGSVSARNHPDGGLEVTVTLPLVSEDETAAQAPSA</sequence>
<dbReference type="GO" id="GO:0000155">
    <property type="term" value="F:phosphorelay sensor kinase activity"/>
    <property type="evidence" value="ECO:0007669"/>
    <property type="project" value="InterPro"/>
</dbReference>
<name>A0A317QAB8_9GAMM</name>
<dbReference type="SMART" id="SM00387">
    <property type="entry name" value="HATPase_c"/>
    <property type="match status" value="1"/>
</dbReference>
<keyword evidence="13" id="KW-1185">Reference proteome</keyword>
<dbReference type="InterPro" id="IPR036890">
    <property type="entry name" value="HATPase_C_sf"/>
</dbReference>
<evidence type="ECO:0000256" key="2">
    <source>
        <dbReference type="ARBA" id="ARBA00004651"/>
    </source>
</evidence>
<dbReference type="Proteomes" id="UP000246964">
    <property type="component" value="Unassembled WGS sequence"/>
</dbReference>
<dbReference type="RefSeq" id="WP_110075620.1">
    <property type="nucleotide sequence ID" value="NZ_QGTT01000004.1"/>
</dbReference>
<comment type="subcellular location">
    <subcellularLocation>
        <location evidence="2">Cell membrane</location>
        <topology evidence="2">Multi-pass membrane protein</topology>
    </subcellularLocation>
</comment>
<evidence type="ECO:0000256" key="7">
    <source>
        <dbReference type="ARBA" id="ARBA00022741"/>
    </source>
</evidence>
<dbReference type="PRINTS" id="PR00344">
    <property type="entry name" value="BCTRLSENSOR"/>
</dbReference>
<evidence type="ECO:0000256" key="9">
    <source>
        <dbReference type="ARBA" id="ARBA00022840"/>
    </source>
</evidence>
<keyword evidence="4" id="KW-1003">Cell membrane</keyword>
<dbReference type="InterPro" id="IPR036097">
    <property type="entry name" value="HisK_dim/P_sf"/>
</dbReference>
<dbReference type="InterPro" id="IPR050980">
    <property type="entry name" value="2C_sensor_his_kinase"/>
</dbReference>
<dbReference type="EC" id="2.7.13.3" evidence="3"/>
<dbReference type="CDD" id="cd06225">
    <property type="entry name" value="HAMP"/>
    <property type="match status" value="1"/>
</dbReference>
<dbReference type="InterPro" id="IPR003594">
    <property type="entry name" value="HATPase_dom"/>
</dbReference>
<dbReference type="SUPFAM" id="SSF158472">
    <property type="entry name" value="HAMP domain-like"/>
    <property type="match status" value="1"/>
</dbReference>
<dbReference type="SUPFAM" id="SSF47384">
    <property type="entry name" value="Homodimeric domain of signal transducing histidine kinase"/>
    <property type="match status" value="1"/>
</dbReference>
<evidence type="ECO:0000256" key="5">
    <source>
        <dbReference type="ARBA" id="ARBA00022553"/>
    </source>
</evidence>
<keyword evidence="7" id="KW-0547">Nucleotide-binding</keyword>
<organism evidence="12 13">
    <name type="scientific">Pseudidiomarina maritima</name>
    <dbReference type="NCBI Taxonomy" id="519453"/>
    <lineage>
        <taxon>Bacteria</taxon>
        <taxon>Pseudomonadati</taxon>
        <taxon>Pseudomonadota</taxon>
        <taxon>Gammaproteobacteria</taxon>
        <taxon>Alteromonadales</taxon>
        <taxon>Idiomarinaceae</taxon>
        <taxon>Pseudidiomarina</taxon>
    </lineage>
</organism>
<comment type="catalytic activity">
    <reaction evidence="1">
        <text>ATP + protein L-histidine = ADP + protein N-phospho-L-histidine.</text>
        <dbReference type="EC" id="2.7.13.3"/>
    </reaction>
</comment>
<keyword evidence="9" id="KW-0067">ATP-binding</keyword>
<dbReference type="PROSITE" id="PS50885">
    <property type="entry name" value="HAMP"/>
    <property type="match status" value="1"/>
</dbReference>
<evidence type="ECO:0000256" key="8">
    <source>
        <dbReference type="ARBA" id="ARBA00022777"/>
    </source>
</evidence>
<dbReference type="Pfam" id="PF02518">
    <property type="entry name" value="HATPase_c"/>
    <property type="match status" value="1"/>
</dbReference>
<evidence type="ECO:0000313" key="12">
    <source>
        <dbReference type="EMBL" id="PWW14250.1"/>
    </source>
</evidence>
<dbReference type="SUPFAM" id="SSF55874">
    <property type="entry name" value="ATPase domain of HSP90 chaperone/DNA topoisomerase II/histidine kinase"/>
    <property type="match status" value="1"/>
</dbReference>
<dbReference type="EMBL" id="QGTT01000004">
    <property type="protein sequence ID" value="PWW14250.1"/>
    <property type="molecule type" value="Genomic_DNA"/>
</dbReference>
<dbReference type="Gene3D" id="6.10.340.10">
    <property type="match status" value="1"/>
</dbReference>
<protein>
    <recommendedName>
        <fullName evidence="3">histidine kinase</fullName>
        <ecNumber evidence="3">2.7.13.3</ecNumber>
    </recommendedName>
</protein>
<dbReference type="InterPro" id="IPR003660">
    <property type="entry name" value="HAMP_dom"/>
</dbReference>
<dbReference type="CDD" id="cd00082">
    <property type="entry name" value="HisKA"/>
    <property type="match status" value="1"/>
</dbReference>
<reference evidence="12 13" key="1">
    <citation type="submission" date="2018-05" db="EMBL/GenBank/DDBJ databases">
        <title>Freshwater and sediment microbial communities from various areas in North America, analyzing microbe dynamics in response to fracking.</title>
        <authorList>
            <person name="Lamendella R."/>
        </authorList>
    </citation>
    <scope>NUCLEOTIDE SEQUENCE [LARGE SCALE GENOMIC DNA]</scope>
    <source>
        <strain evidence="12 13">125B1</strain>
    </source>
</reference>
<evidence type="ECO:0000256" key="6">
    <source>
        <dbReference type="ARBA" id="ARBA00022679"/>
    </source>
</evidence>
<accession>A0A317QAB8</accession>
<dbReference type="PANTHER" id="PTHR44936:SF10">
    <property type="entry name" value="SENSOR PROTEIN RSTB"/>
    <property type="match status" value="1"/>
</dbReference>
<evidence type="ECO:0000256" key="4">
    <source>
        <dbReference type="ARBA" id="ARBA00022475"/>
    </source>
</evidence>
<dbReference type="SMART" id="SM00304">
    <property type="entry name" value="HAMP"/>
    <property type="match status" value="1"/>
</dbReference>
<keyword evidence="8 12" id="KW-0418">Kinase</keyword>
<evidence type="ECO:0000256" key="3">
    <source>
        <dbReference type="ARBA" id="ARBA00012438"/>
    </source>
</evidence>
<dbReference type="AlphaFoldDB" id="A0A317QAB8"/>
<proteinExistence type="predicted"/>
<feature type="domain" description="Histidine kinase" evidence="10">
    <location>
        <begin position="238"/>
        <end position="449"/>
    </location>
</feature>
<keyword evidence="4" id="KW-0472">Membrane</keyword>
<comment type="caution">
    <text evidence="12">The sequence shown here is derived from an EMBL/GenBank/DDBJ whole genome shotgun (WGS) entry which is preliminary data.</text>
</comment>
<keyword evidence="5" id="KW-0597">Phosphoprotein</keyword>
<evidence type="ECO:0000259" key="11">
    <source>
        <dbReference type="PROSITE" id="PS50885"/>
    </source>
</evidence>
<dbReference type="Gene3D" id="1.10.287.130">
    <property type="match status" value="1"/>
</dbReference>
<dbReference type="InterPro" id="IPR003661">
    <property type="entry name" value="HisK_dim/P_dom"/>
</dbReference>
<evidence type="ECO:0000313" key="13">
    <source>
        <dbReference type="Proteomes" id="UP000246964"/>
    </source>
</evidence>
<dbReference type="PANTHER" id="PTHR44936">
    <property type="entry name" value="SENSOR PROTEIN CREC"/>
    <property type="match status" value="1"/>
</dbReference>
<dbReference type="InterPro" id="IPR005467">
    <property type="entry name" value="His_kinase_dom"/>
</dbReference>
<dbReference type="OrthoDB" id="9804645at2"/>
<dbReference type="InterPro" id="IPR004358">
    <property type="entry name" value="Sig_transdc_His_kin-like_C"/>
</dbReference>
<dbReference type="Pfam" id="PF00672">
    <property type="entry name" value="HAMP"/>
    <property type="match status" value="1"/>
</dbReference>
<dbReference type="Pfam" id="PF00512">
    <property type="entry name" value="HisKA"/>
    <property type="match status" value="1"/>
</dbReference>